<reference evidence="2" key="1">
    <citation type="journal article" date="2021" name="Nat. Commun.">
        <title>Genetic determinants of endophytism in the Arabidopsis root mycobiome.</title>
        <authorList>
            <person name="Mesny F."/>
            <person name="Miyauchi S."/>
            <person name="Thiergart T."/>
            <person name="Pickel B."/>
            <person name="Atanasova L."/>
            <person name="Karlsson M."/>
            <person name="Huettel B."/>
            <person name="Barry K.W."/>
            <person name="Haridas S."/>
            <person name="Chen C."/>
            <person name="Bauer D."/>
            <person name="Andreopoulos W."/>
            <person name="Pangilinan J."/>
            <person name="LaButti K."/>
            <person name="Riley R."/>
            <person name="Lipzen A."/>
            <person name="Clum A."/>
            <person name="Drula E."/>
            <person name="Henrissat B."/>
            <person name="Kohler A."/>
            <person name="Grigoriev I.V."/>
            <person name="Martin F.M."/>
            <person name="Hacquard S."/>
        </authorList>
    </citation>
    <scope>NUCLEOTIDE SEQUENCE</scope>
    <source>
        <strain evidence="2">MPI-SDFR-AT-0120</strain>
    </source>
</reference>
<keyword evidence="3" id="KW-1185">Reference proteome</keyword>
<evidence type="ECO:0000256" key="1">
    <source>
        <dbReference type="SAM" id="Phobius"/>
    </source>
</evidence>
<dbReference type="AlphaFoldDB" id="A0A8K0RFH3"/>
<protein>
    <recommendedName>
        <fullName evidence="4">Transmembrane protein</fullName>
    </recommendedName>
</protein>
<feature type="transmembrane region" description="Helical" evidence="1">
    <location>
        <begin position="125"/>
        <end position="153"/>
    </location>
</feature>
<comment type="caution">
    <text evidence="2">The sequence shown here is derived from an EMBL/GenBank/DDBJ whole genome shotgun (WGS) entry which is preliminary data.</text>
</comment>
<dbReference type="Proteomes" id="UP000813461">
    <property type="component" value="Unassembled WGS sequence"/>
</dbReference>
<dbReference type="EMBL" id="JAGMVJ010000002">
    <property type="protein sequence ID" value="KAH7093415.1"/>
    <property type="molecule type" value="Genomic_DNA"/>
</dbReference>
<evidence type="ECO:0000313" key="2">
    <source>
        <dbReference type="EMBL" id="KAH7093415.1"/>
    </source>
</evidence>
<feature type="transmembrane region" description="Helical" evidence="1">
    <location>
        <begin position="173"/>
        <end position="191"/>
    </location>
</feature>
<feature type="transmembrane region" description="Helical" evidence="1">
    <location>
        <begin position="50"/>
        <end position="68"/>
    </location>
</feature>
<keyword evidence="1" id="KW-0472">Membrane</keyword>
<gene>
    <name evidence="2" type="ORF">FB567DRAFT_173957</name>
</gene>
<organism evidence="2 3">
    <name type="scientific">Paraphoma chrysanthemicola</name>
    <dbReference type="NCBI Taxonomy" id="798071"/>
    <lineage>
        <taxon>Eukaryota</taxon>
        <taxon>Fungi</taxon>
        <taxon>Dikarya</taxon>
        <taxon>Ascomycota</taxon>
        <taxon>Pezizomycotina</taxon>
        <taxon>Dothideomycetes</taxon>
        <taxon>Pleosporomycetidae</taxon>
        <taxon>Pleosporales</taxon>
        <taxon>Pleosporineae</taxon>
        <taxon>Phaeosphaeriaceae</taxon>
        <taxon>Paraphoma</taxon>
    </lineage>
</organism>
<sequence>MIDDVGAIPLYIFLELWYILVAASAGPVAVAVGEHVSHSRAVANGSPSTITFEVGLVVTTFISLFGTVKRIWRPKFPSAPKWMDKLSSRQRVMVSNREQTVSTWTANSSSYASKRSRWRIEAPDFICGSVLLSSLVVLLIILLIFATFLAVYLGFGVAIAALTTQLLFGEVPIWVLISAVPTALHFNLGLIRTCIVCRSHNDLYTCTDDLI</sequence>
<evidence type="ECO:0008006" key="4">
    <source>
        <dbReference type="Google" id="ProtNLM"/>
    </source>
</evidence>
<accession>A0A8K0RFH3</accession>
<feature type="transmembrane region" description="Helical" evidence="1">
    <location>
        <begin position="12"/>
        <end position="30"/>
    </location>
</feature>
<evidence type="ECO:0000313" key="3">
    <source>
        <dbReference type="Proteomes" id="UP000813461"/>
    </source>
</evidence>
<proteinExistence type="predicted"/>
<keyword evidence="1" id="KW-0812">Transmembrane</keyword>
<name>A0A8K0RFH3_9PLEO</name>
<keyword evidence="1" id="KW-1133">Transmembrane helix</keyword>